<dbReference type="Proteomes" id="UP000178129">
    <property type="component" value="Unassembled WGS sequence"/>
</dbReference>
<name>A0A1E1KQC1_9HELO</name>
<sequence length="68" mass="8106">MIAEIRSTWFRKNYYKFAIEAEFSAEAEAEDDYFDEHMLAEVLLEKEVNIAFLSRLEKADLELSKKLR</sequence>
<evidence type="ECO:0000313" key="1">
    <source>
        <dbReference type="EMBL" id="CZT00198.1"/>
    </source>
</evidence>
<evidence type="ECO:0000313" key="2">
    <source>
        <dbReference type="Proteomes" id="UP000178129"/>
    </source>
</evidence>
<comment type="caution">
    <text evidence="1">The sequence shown here is derived from an EMBL/GenBank/DDBJ whole genome shotgun (WGS) entry which is preliminary data.</text>
</comment>
<proteinExistence type="predicted"/>
<gene>
    <name evidence="1" type="ORF">RCO7_08380</name>
</gene>
<protein>
    <submittedName>
        <fullName evidence="1">Uncharacterized protein</fullName>
    </submittedName>
</protein>
<reference evidence="2" key="1">
    <citation type="submission" date="2016-03" db="EMBL/GenBank/DDBJ databases">
        <authorList>
            <person name="Ploux O."/>
        </authorList>
    </citation>
    <scope>NUCLEOTIDE SEQUENCE [LARGE SCALE GENOMIC DNA]</scope>
    <source>
        <strain evidence="2">UK7</strain>
    </source>
</reference>
<accession>A0A1E1KQC1</accession>
<dbReference type="InParanoid" id="A0A1E1KQC1"/>
<dbReference type="AlphaFoldDB" id="A0A1E1KQC1"/>
<organism evidence="1 2">
    <name type="scientific">Rhynchosporium graminicola</name>
    <dbReference type="NCBI Taxonomy" id="2792576"/>
    <lineage>
        <taxon>Eukaryota</taxon>
        <taxon>Fungi</taxon>
        <taxon>Dikarya</taxon>
        <taxon>Ascomycota</taxon>
        <taxon>Pezizomycotina</taxon>
        <taxon>Leotiomycetes</taxon>
        <taxon>Helotiales</taxon>
        <taxon>Ploettnerulaceae</taxon>
        <taxon>Rhynchosporium</taxon>
    </lineage>
</organism>
<keyword evidence="2" id="KW-1185">Reference proteome</keyword>
<dbReference type="EMBL" id="FJUW01000019">
    <property type="protein sequence ID" value="CZT00198.1"/>
    <property type="molecule type" value="Genomic_DNA"/>
</dbReference>